<dbReference type="SUPFAM" id="SSF53448">
    <property type="entry name" value="Nucleotide-diphospho-sugar transferases"/>
    <property type="match status" value="1"/>
</dbReference>
<dbReference type="PANTHER" id="PTHR42883">
    <property type="entry name" value="GLUCOSE-1-PHOSPHATE THYMIDYLTRANSFERASE"/>
    <property type="match status" value="1"/>
</dbReference>
<evidence type="ECO:0000313" key="3">
    <source>
        <dbReference type="Proteomes" id="UP000515344"/>
    </source>
</evidence>
<keyword evidence="3" id="KW-1185">Reference proteome</keyword>
<dbReference type="AlphaFoldDB" id="A0A7G5XJJ1"/>
<reference evidence="3" key="1">
    <citation type="submission" date="2020-08" db="EMBL/GenBank/DDBJ databases">
        <title>Lacibacter sp. S13-6-6 genome sequencing.</title>
        <authorList>
            <person name="Jin L."/>
        </authorList>
    </citation>
    <scope>NUCLEOTIDE SEQUENCE [LARGE SCALE GENOMIC DNA]</scope>
    <source>
        <strain evidence="3">S13-6-6</strain>
    </source>
</reference>
<accession>A0A7G5XJJ1</accession>
<feature type="domain" description="Nucleotidyl transferase" evidence="1">
    <location>
        <begin position="2"/>
        <end position="234"/>
    </location>
</feature>
<dbReference type="Pfam" id="PF00483">
    <property type="entry name" value="NTP_transferase"/>
    <property type="match status" value="1"/>
</dbReference>
<proteinExistence type="predicted"/>
<dbReference type="EMBL" id="CP060007">
    <property type="protein sequence ID" value="QNA45644.1"/>
    <property type="molecule type" value="Genomic_DNA"/>
</dbReference>
<protein>
    <submittedName>
        <fullName evidence="2">NTP transferase domain-containing protein</fullName>
    </submittedName>
</protein>
<gene>
    <name evidence="2" type="ORF">H4075_05430</name>
</gene>
<dbReference type="Proteomes" id="UP000515344">
    <property type="component" value="Chromosome"/>
</dbReference>
<keyword evidence="2" id="KW-0808">Transferase</keyword>
<dbReference type="KEGG" id="lacs:H4075_05430"/>
<evidence type="ECO:0000259" key="1">
    <source>
        <dbReference type="Pfam" id="PF00483"/>
    </source>
</evidence>
<name>A0A7G5XJJ1_9BACT</name>
<dbReference type="InterPro" id="IPR005835">
    <property type="entry name" value="NTP_transferase_dom"/>
</dbReference>
<dbReference type="RefSeq" id="WP_182804880.1">
    <property type="nucleotide sequence ID" value="NZ_CP060007.1"/>
</dbReference>
<organism evidence="2 3">
    <name type="scientific">Lacibacter sediminis</name>
    <dbReference type="NCBI Taxonomy" id="2760713"/>
    <lineage>
        <taxon>Bacteria</taxon>
        <taxon>Pseudomonadati</taxon>
        <taxon>Bacteroidota</taxon>
        <taxon>Chitinophagia</taxon>
        <taxon>Chitinophagales</taxon>
        <taxon>Chitinophagaceae</taxon>
        <taxon>Lacibacter</taxon>
    </lineage>
</organism>
<dbReference type="CDD" id="cd04181">
    <property type="entry name" value="NTP_transferase"/>
    <property type="match status" value="1"/>
</dbReference>
<dbReference type="InterPro" id="IPR029044">
    <property type="entry name" value="Nucleotide-diphossugar_trans"/>
</dbReference>
<dbReference type="PANTHER" id="PTHR42883:SF2">
    <property type="entry name" value="THYMIDYLYLTRANSFERASE"/>
    <property type="match status" value="1"/>
</dbReference>
<dbReference type="Gene3D" id="2.160.10.10">
    <property type="entry name" value="Hexapeptide repeat proteins"/>
    <property type="match status" value="1"/>
</dbReference>
<sequence>MKAIIPVAGAGTKLRPHTYTQPKALIPIAGKTVLSIIVEQLQDAGVSEFIFITGYLGEKIQDYVKETFPTISSTFVNQSERQGLGHAILLTKDVVQNDEVIIVLGDTICEYNIKEVLQTNASMLAIKKVDDPRNFGVAEVDEEGKIMKVVEKPQIPKSNMALVGIYKISNSAMMYDCLEVNFRDGVKNRDEYSLTDALQCMIEKGEPFQSFRVLNWFDCGHKDSLLESNATLLKKFGTSISPDHRFENVILVEPVSIGKNCEVRNSIIGPNVSVGDNTTINYSIIKESIIGSYADLFDIVLEESLIGSDTEVKGETRSLNIGDNTEIDLG</sequence>
<evidence type="ECO:0000313" key="2">
    <source>
        <dbReference type="EMBL" id="QNA45644.1"/>
    </source>
</evidence>
<dbReference type="Gene3D" id="3.90.550.10">
    <property type="entry name" value="Spore Coat Polysaccharide Biosynthesis Protein SpsA, Chain A"/>
    <property type="match status" value="1"/>
</dbReference>
<dbReference type="GO" id="GO:0016740">
    <property type="term" value="F:transferase activity"/>
    <property type="evidence" value="ECO:0007669"/>
    <property type="project" value="UniProtKB-KW"/>
</dbReference>